<dbReference type="InterPro" id="IPR012337">
    <property type="entry name" value="RNaseH-like_sf"/>
</dbReference>
<dbReference type="AlphaFoldDB" id="D5EMU9"/>
<dbReference type="SUPFAM" id="SSF47819">
    <property type="entry name" value="HRDC-like"/>
    <property type="match status" value="2"/>
</dbReference>
<accession>D5EMU9</accession>
<proteinExistence type="predicted"/>
<dbReference type="GO" id="GO:0006139">
    <property type="term" value="P:nucleobase-containing compound metabolic process"/>
    <property type="evidence" value="ECO:0007669"/>
    <property type="project" value="InterPro"/>
</dbReference>
<dbReference type="GO" id="GO:0033890">
    <property type="term" value="F:ribonuclease D activity"/>
    <property type="evidence" value="ECO:0007669"/>
    <property type="project" value="UniProtKB-EC"/>
</dbReference>
<dbReference type="RefSeq" id="WP_013044061.1">
    <property type="nucleotide sequence ID" value="NC_014008.1"/>
</dbReference>
<dbReference type="PANTHER" id="PTHR47649:SF1">
    <property type="entry name" value="RIBONUCLEASE D"/>
    <property type="match status" value="1"/>
</dbReference>
<reference evidence="2 3" key="1">
    <citation type="journal article" date="2010" name="Stand. Genomic Sci.">
        <title>Complete genome sequence of Coraliomargarita akajimensis type strain (04OKA010-24).</title>
        <authorList>
            <person name="Mavromatis K."/>
            <person name="Abt B."/>
            <person name="Brambilla E."/>
            <person name="Lapidus A."/>
            <person name="Copeland A."/>
            <person name="Deshpande S."/>
            <person name="Nolan M."/>
            <person name="Lucas S."/>
            <person name="Tice H."/>
            <person name="Cheng J.F."/>
            <person name="Han C."/>
            <person name="Detter J.C."/>
            <person name="Woyke T."/>
            <person name="Goodwin L."/>
            <person name="Pitluck S."/>
            <person name="Held B."/>
            <person name="Brettin T."/>
            <person name="Tapia R."/>
            <person name="Ivanova N."/>
            <person name="Mikhailova N."/>
            <person name="Pati A."/>
            <person name="Liolios K."/>
            <person name="Chen A."/>
            <person name="Palaniappan K."/>
            <person name="Land M."/>
            <person name="Hauser L."/>
            <person name="Chang Y.J."/>
            <person name="Jeffries C.D."/>
            <person name="Rohde M."/>
            <person name="Goker M."/>
            <person name="Bristow J."/>
            <person name="Eisen J.A."/>
            <person name="Markowitz V."/>
            <person name="Hugenholtz P."/>
            <person name="Klenk H.P."/>
            <person name="Kyrpides N.C."/>
        </authorList>
    </citation>
    <scope>NUCLEOTIDE SEQUENCE [LARGE SCALE GENOMIC DNA]</scope>
    <source>
        <strain evidence="3">DSM 45221 / IAM 15411 / JCM 23193 / KCTC 12865</strain>
    </source>
</reference>
<keyword evidence="3" id="KW-1185">Reference proteome</keyword>
<dbReference type="EMBL" id="CP001998">
    <property type="protein sequence ID" value="ADE55339.1"/>
    <property type="molecule type" value="Genomic_DNA"/>
</dbReference>
<dbReference type="KEGG" id="caa:Caka_2322"/>
<dbReference type="GO" id="GO:0000166">
    <property type="term" value="F:nucleotide binding"/>
    <property type="evidence" value="ECO:0007669"/>
    <property type="project" value="InterPro"/>
</dbReference>
<organism evidence="2 3">
    <name type="scientific">Coraliomargarita akajimensis (strain DSM 45221 / IAM 15411 / JCM 23193 / KCTC 12865 / 04OKA010-24)</name>
    <dbReference type="NCBI Taxonomy" id="583355"/>
    <lineage>
        <taxon>Bacteria</taxon>
        <taxon>Pseudomonadati</taxon>
        <taxon>Verrucomicrobiota</taxon>
        <taxon>Opitutia</taxon>
        <taxon>Puniceicoccales</taxon>
        <taxon>Coraliomargaritaceae</taxon>
        <taxon>Coraliomargarita</taxon>
    </lineage>
</organism>
<dbReference type="SMART" id="SM00341">
    <property type="entry name" value="HRDC"/>
    <property type="match status" value="1"/>
</dbReference>
<dbReference type="Pfam" id="PF00570">
    <property type="entry name" value="HRDC"/>
    <property type="match status" value="1"/>
</dbReference>
<dbReference type="EC" id="3.1.13.5" evidence="2"/>
<dbReference type="SUPFAM" id="SSF53098">
    <property type="entry name" value="Ribonuclease H-like"/>
    <property type="match status" value="1"/>
</dbReference>
<dbReference type="Proteomes" id="UP000000925">
    <property type="component" value="Chromosome"/>
</dbReference>
<dbReference type="CDD" id="cd06142">
    <property type="entry name" value="RNaseD_exo"/>
    <property type="match status" value="1"/>
</dbReference>
<sequence length="386" mass="43625">MITTTEALREAVRRAQDAGAVGVDTEFVWDRTYYPTLGVVQLGYPDGHCELIDAPEIEDWSPLAELMSDPNVVKILHDAQQDLTILRRVCGSDPKTIFDTQLTAGFIGLSSTISLRDILKTLLKVRLAKTETQSDWVARPLTEAQIKYAEDDVRDSVRLMEQILKRADALGRREWIENEMTYYEDAAIYEERDPDTEMPRVRGSGALTHQQRNVLRALGSWREWTARRRNLPRSFILSDDAIVSLTKRLPKSAEAIKPMKGLTERVLQRNRSRIWEAIQRGIDGELPELQLGKFNGIQPDDGYEARVDMALAFVKGTCLAAKIDPPLIGNRAEISALVLDIELADAERHRLLRGWRASFMGEPMLKLMRGEGALTVDPETNFPKLS</sequence>
<evidence type="ECO:0000313" key="3">
    <source>
        <dbReference type="Proteomes" id="UP000000925"/>
    </source>
</evidence>
<dbReference type="PANTHER" id="PTHR47649">
    <property type="entry name" value="RIBONUCLEASE D"/>
    <property type="match status" value="1"/>
</dbReference>
<evidence type="ECO:0000259" key="1">
    <source>
        <dbReference type="PROSITE" id="PS50967"/>
    </source>
</evidence>
<dbReference type="InterPro" id="IPR010997">
    <property type="entry name" value="HRDC-like_sf"/>
</dbReference>
<feature type="domain" description="HRDC" evidence="1">
    <location>
        <begin position="208"/>
        <end position="288"/>
    </location>
</feature>
<dbReference type="InterPro" id="IPR002121">
    <property type="entry name" value="HRDC_dom"/>
</dbReference>
<protein>
    <submittedName>
        <fullName evidence="2">Ribonuclease D</fullName>
        <ecNumber evidence="2">3.1.13.5</ecNumber>
    </submittedName>
</protein>
<gene>
    <name evidence="2" type="ordered locus">Caka_2322</name>
</gene>
<name>D5EMU9_CORAD</name>
<dbReference type="SMART" id="SM00474">
    <property type="entry name" value="35EXOc"/>
    <property type="match status" value="1"/>
</dbReference>
<dbReference type="GO" id="GO:0003676">
    <property type="term" value="F:nucleic acid binding"/>
    <property type="evidence" value="ECO:0007669"/>
    <property type="project" value="InterPro"/>
</dbReference>
<dbReference type="Pfam" id="PF01612">
    <property type="entry name" value="DNA_pol_A_exo1"/>
    <property type="match status" value="1"/>
</dbReference>
<dbReference type="Gene3D" id="3.30.420.10">
    <property type="entry name" value="Ribonuclease H-like superfamily/Ribonuclease H"/>
    <property type="match status" value="1"/>
</dbReference>
<dbReference type="Gene3D" id="1.10.150.80">
    <property type="entry name" value="HRDC domain"/>
    <property type="match status" value="1"/>
</dbReference>
<dbReference type="HOGENOM" id="CLU_042387_0_0_0"/>
<dbReference type="PROSITE" id="PS50967">
    <property type="entry name" value="HRDC"/>
    <property type="match status" value="1"/>
</dbReference>
<dbReference type="STRING" id="583355.Caka_2322"/>
<evidence type="ECO:0000313" key="2">
    <source>
        <dbReference type="EMBL" id="ADE55339.1"/>
    </source>
</evidence>
<dbReference type="GO" id="GO:0008408">
    <property type="term" value="F:3'-5' exonuclease activity"/>
    <property type="evidence" value="ECO:0007669"/>
    <property type="project" value="InterPro"/>
</dbReference>
<keyword evidence="2" id="KW-0378">Hydrolase</keyword>
<dbReference type="InterPro" id="IPR036397">
    <property type="entry name" value="RNaseH_sf"/>
</dbReference>
<dbReference type="eggNOG" id="COG0349">
    <property type="taxonomic scope" value="Bacteria"/>
</dbReference>
<dbReference type="InterPro" id="IPR051086">
    <property type="entry name" value="RNase_D-like"/>
</dbReference>
<dbReference type="InterPro" id="IPR044876">
    <property type="entry name" value="HRDC_dom_sf"/>
</dbReference>
<dbReference type="InterPro" id="IPR002562">
    <property type="entry name" value="3'-5'_exonuclease_dom"/>
</dbReference>
<dbReference type="OrthoDB" id="144122at2"/>